<keyword evidence="3" id="KW-1185">Reference proteome</keyword>
<reference evidence="2 3" key="1">
    <citation type="submission" date="2021-03" db="EMBL/GenBank/DDBJ databases">
        <title>Sequencing the genomes of 1000 actinobacteria strains.</title>
        <authorList>
            <person name="Klenk H.-P."/>
        </authorList>
    </citation>
    <scope>NUCLEOTIDE SEQUENCE [LARGE SCALE GENOMIC DNA]</scope>
    <source>
        <strain evidence="2 3">DSM 18824</strain>
    </source>
</reference>
<evidence type="ECO:0000256" key="1">
    <source>
        <dbReference type="SAM" id="MobiDB-lite"/>
    </source>
</evidence>
<gene>
    <name evidence="2" type="ORF">JOF29_008033</name>
</gene>
<proteinExistence type="predicted"/>
<name>A0ABS4UZ41_9ACTN</name>
<comment type="caution">
    <text evidence="2">The sequence shown here is derived from an EMBL/GenBank/DDBJ whole genome shotgun (WGS) entry which is preliminary data.</text>
</comment>
<organism evidence="2 3">
    <name type="scientific">Kribbella aluminosa</name>
    <dbReference type="NCBI Taxonomy" id="416017"/>
    <lineage>
        <taxon>Bacteria</taxon>
        <taxon>Bacillati</taxon>
        <taxon>Actinomycetota</taxon>
        <taxon>Actinomycetes</taxon>
        <taxon>Propionibacteriales</taxon>
        <taxon>Kribbellaceae</taxon>
        <taxon>Kribbella</taxon>
    </lineage>
</organism>
<dbReference type="RefSeq" id="WP_209699357.1">
    <property type="nucleotide sequence ID" value="NZ_BAAAVU010000004.1"/>
</dbReference>
<evidence type="ECO:0000313" key="2">
    <source>
        <dbReference type="EMBL" id="MBP2356923.1"/>
    </source>
</evidence>
<sequence>MDVLDVLNGRQVALTNHEPLPALDELDADINRRQALRLQVIARIEDTGHAQEPGARDTVELLALRHRHDRAEASRDVRLARALPRYAKVDNARQHPQPPTKHPTPTTG</sequence>
<protein>
    <submittedName>
        <fullName evidence="2">Uncharacterized protein</fullName>
    </submittedName>
</protein>
<feature type="region of interest" description="Disordered" evidence="1">
    <location>
        <begin position="70"/>
        <end position="108"/>
    </location>
</feature>
<accession>A0ABS4UZ41</accession>
<dbReference type="EMBL" id="JAGINT010000002">
    <property type="protein sequence ID" value="MBP2356923.1"/>
    <property type="molecule type" value="Genomic_DNA"/>
</dbReference>
<feature type="compositionally biased region" description="Basic and acidic residues" evidence="1">
    <location>
        <begin position="70"/>
        <end position="79"/>
    </location>
</feature>
<dbReference type="Proteomes" id="UP000755585">
    <property type="component" value="Unassembled WGS sequence"/>
</dbReference>
<evidence type="ECO:0000313" key="3">
    <source>
        <dbReference type="Proteomes" id="UP000755585"/>
    </source>
</evidence>